<dbReference type="PIRSF" id="PIRSF015840">
    <property type="entry name" value="DUF284_TM_euk"/>
    <property type="match status" value="1"/>
</dbReference>
<keyword evidence="5 6" id="KW-0472">Membrane</keyword>
<evidence type="ECO:0000256" key="1">
    <source>
        <dbReference type="ARBA" id="ARBA00004141"/>
    </source>
</evidence>
<dbReference type="GO" id="GO:0005794">
    <property type="term" value="C:Golgi apparatus"/>
    <property type="evidence" value="ECO:0007669"/>
    <property type="project" value="TreeGrafter"/>
</dbReference>
<reference evidence="9" key="2">
    <citation type="submission" date="2015-08" db="UniProtKB">
        <authorList>
            <consortium name="WormBaseParasite"/>
        </authorList>
    </citation>
    <scope>IDENTIFICATION</scope>
</reference>
<dbReference type="GO" id="GO:0005783">
    <property type="term" value="C:endoplasmic reticulum"/>
    <property type="evidence" value="ECO:0007669"/>
    <property type="project" value="TreeGrafter"/>
</dbReference>
<evidence type="ECO:0000256" key="4">
    <source>
        <dbReference type="ARBA" id="ARBA00022989"/>
    </source>
</evidence>
<dbReference type="STRING" id="75913.A0A0K0FP64"/>
<reference evidence="8" key="1">
    <citation type="submission" date="2014-07" db="EMBL/GenBank/DDBJ databases">
        <authorList>
            <person name="Martin A.A"/>
            <person name="De Silva N."/>
        </authorList>
    </citation>
    <scope>NUCLEOTIDE SEQUENCE</scope>
</reference>
<dbReference type="AlphaFoldDB" id="A0A0K0FP64"/>
<feature type="transmembrane region" description="Helical" evidence="7">
    <location>
        <begin position="299"/>
        <end position="325"/>
    </location>
</feature>
<keyword evidence="3 7" id="KW-0812">Transmembrane</keyword>
<evidence type="ECO:0000256" key="2">
    <source>
        <dbReference type="ARBA" id="ARBA00009457"/>
    </source>
</evidence>
<evidence type="ECO:0000256" key="5">
    <source>
        <dbReference type="ARBA" id="ARBA00023136"/>
    </source>
</evidence>
<evidence type="ECO:0000313" key="9">
    <source>
        <dbReference type="WBParaSite" id="SVE_1091600.1"/>
    </source>
</evidence>
<dbReference type="Pfam" id="PF03381">
    <property type="entry name" value="CDC50"/>
    <property type="match status" value="1"/>
</dbReference>
<evidence type="ECO:0000256" key="6">
    <source>
        <dbReference type="PIRNR" id="PIRNR015840"/>
    </source>
</evidence>
<dbReference type="PANTHER" id="PTHR10926:SF0">
    <property type="entry name" value="CDC50, ISOFORM A"/>
    <property type="match status" value="1"/>
</dbReference>
<dbReference type="GO" id="GO:0005886">
    <property type="term" value="C:plasma membrane"/>
    <property type="evidence" value="ECO:0007669"/>
    <property type="project" value="TreeGrafter"/>
</dbReference>
<dbReference type="Proteomes" id="UP000035680">
    <property type="component" value="Unassembled WGS sequence"/>
</dbReference>
<keyword evidence="4 7" id="KW-1133">Transmembrane helix</keyword>
<evidence type="ECO:0000256" key="3">
    <source>
        <dbReference type="ARBA" id="ARBA00022692"/>
    </source>
</evidence>
<proteinExistence type="inferred from homology"/>
<comment type="subcellular location">
    <subcellularLocation>
        <location evidence="1">Membrane</location>
        <topology evidence="1">Multi-pass membrane protein</topology>
    </subcellularLocation>
</comment>
<evidence type="ECO:0000313" key="8">
    <source>
        <dbReference type="Proteomes" id="UP000035680"/>
    </source>
</evidence>
<dbReference type="WBParaSite" id="SVE_1091600.1">
    <property type="protein sequence ID" value="SVE_1091600.1"/>
    <property type="gene ID" value="SVE_1091600"/>
</dbReference>
<name>A0A0K0FP64_STRVS</name>
<dbReference type="InterPro" id="IPR005045">
    <property type="entry name" value="CDC50/LEM3_fam"/>
</dbReference>
<keyword evidence="8" id="KW-1185">Reference proteome</keyword>
<feature type="transmembrane region" description="Helical" evidence="7">
    <location>
        <begin position="42"/>
        <end position="62"/>
    </location>
</feature>
<sequence length="334" mass="38242">MYFSVTVKFVFIHLGVMDDLSWIELVKQQKLSSWQPLPYVKYSVSFFLGISVVFMIFGIFLYNDATNIREYTAEYTNCGDKSICSMTLNLTSDFKGDVYFYYGLDNFYQNYRMYIKSKSDRQLLGDLTDTSKCSSYSYDENGKPIAPCGAIANSMFNDTFKLSYLGNNVPLTYKGVVWESLLRNKYRNPPLINGDLCLSFSNTSKPPNWSKEPCNLDEENPENNGFQNVDFVVWMQTAALNNFRNLYRKLDRSSDKIFMNGLPKGLYTLKIGNNFPVKDFNGKKYFIISTTSAFGGKNYFMGGAFIVVSSLSLTIALSLLIFNYYPKFNDRGTL</sequence>
<organism evidence="8 9">
    <name type="scientific">Strongyloides venezuelensis</name>
    <name type="common">Threadworm</name>
    <dbReference type="NCBI Taxonomy" id="75913"/>
    <lineage>
        <taxon>Eukaryota</taxon>
        <taxon>Metazoa</taxon>
        <taxon>Ecdysozoa</taxon>
        <taxon>Nematoda</taxon>
        <taxon>Chromadorea</taxon>
        <taxon>Rhabditida</taxon>
        <taxon>Tylenchina</taxon>
        <taxon>Panagrolaimomorpha</taxon>
        <taxon>Strongyloidoidea</taxon>
        <taxon>Strongyloididae</taxon>
        <taxon>Strongyloides</taxon>
    </lineage>
</organism>
<comment type="similarity">
    <text evidence="2 6">Belongs to the CDC50/LEM3 family.</text>
</comment>
<dbReference type="PANTHER" id="PTHR10926">
    <property type="entry name" value="CELL CYCLE CONTROL PROTEIN 50"/>
    <property type="match status" value="1"/>
</dbReference>
<protein>
    <submittedName>
        <fullName evidence="9">P4-ATPase flippase complex beta subunit TMEM30A</fullName>
    </submittedName>
</protein>
<evidence type="ECO:0000256" key="7">
    <source>
        <dbReference type="SAM" id="Phobius"/>
    </source>
</evidence>
<accession>A0A0K0FP64</accession>